<dbReference type="Pfam" id="PF00520">
    <property type="entry name" value="Ion_trans"/>
    <property type="match status" value="1"/>
</dbReference>
<keyword evidence="3" id="KW-0633">Potassium transport</keyword>
<dbReference type="PRINTS" id="PR01496">
    <property type="entry name" value="SHAKERCHANEL"/>
</dbReference>
<keyword evidence="10 13" id="KW-0472">Membrane</keyword>
<evidence type="ECO:0000256" key="2">
    <source>
        <dbReference type="ARBA" id="ARBA00022448"/>
    </source>
</evidence>
<dbReference type="FunFam" id="1.10.287.70:FF:000002">
    <property type="entry name" value="Potassium voltage-gated channel subfamily a member"/>
    <property type="match status" value="1"/>
</dbReference>
<feature type="transmembrane region" description="Helical" evidence="13">
    <location>
        <begin position="335"/>
        <end position="352"/>
    </location>
</feature>
<evidence type="ECO:0000256" key="13">
    <source>
        <dbReference type="SAM" id="Phobius"/>
    </source>
</evidence>
<dbReference type="GO" id="GO:0008076">
    <property type="term" value="C:voltage-gated potassium channel complex"/>
    <property type="evidence" value="ECO:0007669"/>
    <property type="project" value="InterPro"/>
</dbReference>
<keyword evidence="5" id="KW-0631">Potassium channel</keyword>
<dbReference type="PRINTS" id="PR01491">
    <property type="entry name" value="KVCHANNEL"/>
</dbReference>
<dbReference type="Proteomes" id="UP001249851">
    <property type="component" value="Unassembled WGS sequence"/>
</dbReference>
<sequence length="509" mass="56775">MAVATAVTLSYRRSRTASRDYSTTSSLTSNAEKGSSLITLNIGGKRFETFENTLNQFPNTLLGNAEKRRKYFDEKKDEYFFDRHRSAFTAILYYYQSGGLIERPLHVPIDIFMEELNFFQLTDEIQKENEEAAYTEDVEEGTDQASEEEELPQNKLLRSIWLLFEYPSSSLHAKCLAVFSLIIILLSIVIFCIETVPALQNVAHVFFVMNAVCSSWFTFEYLIRLIASPNKLKFLKAILNILDLLSILPFYVTVSLSTESAGTIGILRVMRVIRVCRIFKLTRHSKGLHILGNTLSASVNELIMLMLFLVIGVVLFASAAYYAEGEENGSKFKSIPAAFWWAVVTMTTVGYGDMYPVTTVGKLVGALCALSGVLAIALPVPVIVSNFEYYYKLELNKREDAKNASAVTYQNLDNLVLKSPLLERKVLMESDQAVSPLSVHTHKNLDFSTGVYANTAGHRNANGPMKFSGPEAIIEADELSFSSGGGSKPSTPKVRGKQHHLYPTSETTL</sequence>
<evidence type="ECO:0000256" key="3">
    <source>
        <dbReference type="ARBA" id="ARBA00022538"/>
    </source>
</evidence>
<keyword evidence="2" id="KW-0813">Transport</keyword>
<dbReference type="Gene3D" id="1.20.120.350">
    <property type="entry name" value="Voltage-gated potassium channels. Chain C"/>
    <property type="match status" value="1"/>
</dbReference>
<dbReference type="InterPro" id="IPR003131">
    <property type="entry name" value="T1-type_BTB"/>
</dbReference>
<dbReference type="InterPro" id="IPR027359">
    <property type="entry name" value="Volt_channel_dom_sf"/>
</dbReference>
<feature type="region of interest" description="Disordered" evidence="12">
    <location>
        <begin position="480"/>
        <end position="509"/>
    </location>
</feature>
<dbReference type="Gene3D" id="1.10.287.70">
    <property type="match status" value="1"/>
</dbReference>
<dbReference type="GO" id="GO:0005251">
    <property type="term" value="F:delayed rectifier potassium channel activity"/>
    <property type="evidence" value="ECO:0007669"/>
    <property type="project" value="TreeGrafter"/>
</dbReference>
<dbReference type="AlphaFoldDB" id="A0AAD9QBK8"/>
<proteinExistence type="predicted"/>
<keyword evidence="11" id="KW-0407">Ion channel</keyword>
<evidence type="ECO:0000256" key="10">
    <source>
        <dbReference type="ARBA" id="ARBA00023136"/>
    </source>
</evidence>
<keyword evidence="16" id="KW-1185">Reference proteome</keyword>
<feature type="transmembrane region" description="Helical" evidence="13">
    <location>
        <begin position="364"/>
        <end position="387"/>
    </location>
</feature>
<evidence type="ECO:0000256" key="6">
    <source>
        <dbReference type="ARBA" id="ARBA00022882"/>
    </source>
</evidence>
<keyword evidence="8 13" id="KW-1133">Transmembrane helix</keyword>
<keyword evidence="6" id="KW-0851">Voltage-gated channel</keyword>
<keyword evidence="9" id="KW-0406">Ion transport</keyword>
<dbReference type="InterPro" id="IPR028325">
    <property type="entry name" value="VG_K_chnl"/>
</dbReference>
<accession>A0AAD9QBK8</accession>
<dbReference type="EMBL" id="JARQWQ010000045">
    <property type="protein sequence ID" value="KAK2558314.1"/>
    <property type="molecule type" value="Genomic_DNA"/>
</dbReference>
<dbReference type="Pfam" id="PF02214">
    <property type="entry name" value="BTB_2"/>
    <property type="match status" value="1"/>
</dbReference>
<evidence type="ECO:0000256" key="5">
    <source>
        <dbReference type="ARBA" id="ARBA00022826"/>
    </source>
</evidence>
<evidence type="ECO:0000313" key="16">
    <source>
        <dbReference type="Proteomes" id="UP001249851"/>
    </source>
</evidence>
<evidence type="ECO:0000256" key="12">
    <source>
        <dbReference type="SAM" id="MobiDB-lite"/>
    </source>
</evidence>
<dbReference type="SUPFAM" id="SSF54695">
    <property type="entry name" value="POZ domain"/>
    <property type="match status" value="1"/>
</dbReference>
<evidence type="ECO:0000256" key="11">
    <source>
        <dbReference type="ARBA" id="ARBA00023303"/>
    </source>
</evidence>
<keyword evidence="7" id="KW-0630">Potassium</keyword>
<evidence type="ECO:0000256" key="9">
    <source>
        <dbReference type="ARBA" id="ARBA00023065"/>
    </source>
</evidence>
<reference evidence="15" key="1">
    <citation type="journal article" date="2023" name="G3 (Bethesda)">
        <title>Whole genome assembly and annotation of the endangered Caribbean coral Acropora cervicornis.</title>
        <authorList>
            <person name="Selwyn J.D."/>
            <person name="Vollmer S.V."/>
        </authorList>
    </citation>
    <scope>NUCLEOTIDE SEQUENCE</scope>
    <source>
        <strain evidence="15">K2</strain>
    </source>
</reference>
<dbReference type="FunFam" id="3.30.710.10:FF:000214">
    <property type="entry name" value="Potassium voltage-gated channel protein shk-1"/>
    <property type="match status" value="1"/>
</dbReference>
<evidence type="ECO:0000259" key="14">
    <source>
        <dbReference type="SMART" id="SM00225"/>
    </source>
</evidence>
<feature type="transmembrane region" description="Helical" evidence="13">
    <location>
        <begin position="175"/>
        <end position="196"/>
    </location>
</feature>
<dbReference type="GO" id="GO:0001508">
    <property type="term" value="P:action potential"/>
    <property type="evidence" value="ECO:0007669"/>
    <property type="project" value="TreeGrafter"/>
</dbReference>
<comment type="subcellular location">
    <subcellularLocation>
        <location evidence="1">Membrane</location>
        <topology evidence="1">Multi-pass membrane protein</topology>
    </subcellularLocation>
</comment>
<evidence type="ECO:0000313" key="15">
    <source>
        <dbReference type="EMBL" id="KAK2558314.1"/>
    </source>
</evidence>
<dbReference type="Gene3D" id="3.30.710.10">
    <property type="entry name" value="Potassium Channel Kv1.1, Chain A"/>
    <property type="match status" value="1"/>
</dbReference>
<evidence type="ECO:0000256" key="7">
    <source>
        <dbReference type="ARBA" id="ARBA00022958"/>
    </source>
</evidence>
<feature type="transmembrane region" description="Helical" evidence="13">
    <location>
        <begin position="202"/>
        <end position="222"/>
    </location>
</feature>
<feature type="transmembrane region" description="Helical" evidence="13">
    <location>
        <begin position="302"/>
        <end position="323"/>
    </location>
</feature>
<evidence type="ECO:0000256" key="1">
    <source>
        <dbReference type="ARBA" id="ARBA00004141"/>
    </source>
</evidence>
<evidence type="ECO:0000256" key="8">
    <source>
        <dbReference type="ARBA" id="ARBA00022989"/>
    </source>
</evidence>
<dbReference type="InterPro" id="IPR003968">
    <property type="entry name" value="K_chnl_volt-dep_Kv"/>
</dbReference>
<dbReference type="FunFam" id="1.20.120.350:FF:000091">
    <property type="entry name" value="Predicted protein"/>
    <property type="match status" value="1"/>
</dbReference>
<dbReference type="PRINTS" id="PR00169">
    <property type="entry name" value="KCHANNEL"/>
</dbReference>
<dbReference type="PANTHER" id="PTHR11537">
    <property type="entry name" value="VOLTAGE-GATED POTASSIUM CHANNEL"/>
    <property type="match status" value="1"/>
</dbReference>
<protein>
    <submittedName>
        <fullName evidence="15">Potassium voltage-gated channel subfamily A member 1</fullName>
    </submittedName>
</protein>
<organism evidence="15 16">
    <name type="scientific">Acropora cervicornis</name>
    <name type="common">Staghorn coral</name>
    <dbReference type="NCBI Taxonomy" id="6130"/>
    <lineage>
        <taxon>Eukaryota</taxon>
        <taxon>Metazoa</taxon>
        <taxon>Cnidaria</taxon>
        <taxon>Anthozoa</taxon>
        <taxon>Hexacorallia</taxon>
        <taxon>Scleractinia</taxon>
        <taxon>Astrocoeniina</taxon>
        <taxon>Acroporidae</taxon>
        <taxon>Acropora</taxon>
    </lineage>
</organism>
<name>A0AAD9QBK8_ACRCE</name>
<dbReference type="SMART" id="SM00225">
    <property type="entry name" value="BTB"/>
    <property type="match status" value="1"/>
</dbReference>
<dbReference type="PANTHER" id="PTHR11537:SF113">
    <property type="entry name" value="POTASSIUM VOLTAGE-GATED CHANNEL PROTEIN SHAKER"/>
    <property type="match status" value="1"/>
</dbReference>
<dbReference type="InterPro" id="IPR000210">
    <property type="entry name" value="BTB/POZ_dom"/>
</dbReference>
<dbReference type="GO" id="GO:0051260">
    <property type="term" value="P:protein homooligomerization"/>
    <property type="evidence" value="ECO:0007669"/>
    <property type="project" value="InterPro"/>
</dbReference>
<dbReference type="InterPro" id="IPR011333">
    <property type="entry name" value="SKP1/BTB/POZ_sf"/>
</dbReference>
<dbReference type="InterPro" id="IPR005821">
    <property type="entry name" value="Ion_trans_dom"/>
</dbReference>
<dbReference type="InterPro" id="IPR003972">
    <property type="entry name" value="K_chnl_volt-dep_Kv1"/>
</dbReference>
<reference evidence="15" key="2">
    <citation type="journal article" date="2023" name="Science">
        <title>Genomic signatures of disease resistance in endangered staghorn corals.</title>
        <authorList>
            <person name="Vollmer S.V."/>
            <person name="Selwyn J.D."/>
            <person name="Despard B.A."/>
            <person name="Roesel C.L."/>
        </authorList>
    </citation>
    <scope>NUCLEOTIDE SEQUENCE</scope>
    <source>
        <strain evidence="15">K2</strain>
    </source>
</reference>
<comment type="caution">
    <text evidence="15">The sequence shown here is derived from an EMBL/GenBank/DDBJ whole genome shotgun (WGS) entry which is preliminary data.</text>
</comment>
<gene>
    <name evidence="15" type="ORF">P5673_019441</name>
</gene>
<keyword evidence="4 13" id="KW-0812">Transmembrane</keyword>
<dbReference type="SUPFAM" id="SSF81324">
    <property type="entry name" value="Voltage-gated potassium channels"/>
    <property type="match status" value="1"/>
</dbReference>
<feature type="domain" description="BTB" evidence="14">
    <location>
        <begin position="36"/>
        <end position="136"/>
    </location>
</feature>
<evidence type="ECO:0000256" key="4">
    <source>
        <dbReference type="ARBA" id="ARBA00022692"/>
    </source>
</evidence>